<dbReference type="Gene3D" id="3.50.50.60">
    <property type="entry name" value="FAD/NAD(P)-binding domain"/>
    <property type="match status" value="2"/>
</dbReference>
<name>A0A094QBI6_9ZZZZ</name>
<dbReference type="AlphaFoldDB" id="A0A094QBI6"/>
<evidence type="ECO:0000256" key="4">
    <source>
        <dbReference type="ARBA" id="ARBA00022827"/>
    </source>
</evidence>
<keyword evidence="7" id="KW-0503">Monooxygenase</keyword>
<dbReference type="PRINTS" id="PR00411">
    <property type="entry name" value="PNDRDTASEI"/>
</dbReference>
<evidence type="ECO:0000256" key="6">
    <source>
        <dbReference type="ARBA" id="ARBA00023002"/>
    </source>
</evidence>
<accession>A0A094QBI6</accession>
<dbReference type="EMBL" id="JNSL01000003">
    <property type="protein sequence ID" value="KGA21615.1"/>
    <property type="molecule type" value="Genomic_DNA"/>
</dbReference>
<evidence type="ECO:0008006" key="9">
    <source>
        <dbReference type="Google" id="ProtNLM"/>
    </source>
</evidence>
<dbReference type="PANTHER" id="PTHR43098:SF3">
    <property type="entry name" value="L-ORNITHINE N(5)-MONOOXYGENASE-RELATED"/>
    <property type="match status" value="1"/>
</dbReference>
<dbReference type="GO" id="GO:0004497">
    <property type="term" value="F:monooxygenase activity"/>
    <property type="evidence" value="ECO:0007669"/>
    <property type="project" value="UniProtKB-KW"/>
</dbReference>
<evidence type="ECO:0000256" key="3">
    <source>
        <dbReference type="ARBA" id="ARBA00022630"/>
    </source>
</evidence>
<organism evidence="8">
    <name type="scientific">freshwater metagenome</name>
    <dbReference type="NCBI Taxonomy" id="449393"/>
    <lineage>
        <taxon>unclassified sequences</taxon>
        <taxon>metagenomes</taxon>
        <taxon>ecological metagenomes</taxon>
    </lineage>
</organism>
<dbReference type="InterPro" id="IPR050775">
    <property type="entry name" value="FAD-binding_Monooxygenases"/>
</dbReference>
<protein>
    <recommendedName>
        <fullName evidence="9">Cyclohexanone monooxygenase</fullName>
    </recommendedName>
</protein>
<dbReference type="PANTHER" id="PTHR43098">
    <property type="entry name" value="L-ORNITHINE N(5)-MONOOXYGENASE-RELATED"/>
    <property type="match status" value="1"/>
</dbReference>
<comment type="similarity">
    <text evidence="2">Belongs to the FAD-binding monooxygenase family.</text>
</comment>
<keyword evidence="5" id="KW-0521">NADP</keyword>
<comment type="cofactor">
    <cofactor evidence="1">
        <name>FAD</name>
        <dbReference type="ChEBI" id="CHEBI:57692"/>
    </cofactor>
</comment>
<gene>
    <name evidence="8" type="ORF">GM51_0975</name>
</gene>
<dbReference type="Pfam" id="PF13738">
    <property type="entry name" value="Pyr_redox_3"/>
    <property type="match status" value="1"/>
</dbReference>
<reference evidence="8" key="1">
    <citation type="submission" date="2014-06" db="EMBL/GenBank/DDBJ databases">
        <title>Key roles for freshwater Actinobacteria revealed by deep metagenomic sequencing.</title>
        <authorList>
            <person name="Ghai R."/>
            <person name="Mizuno C.M."/>
            <person name="Picazo A."/>
            <person name="Camacho A."/>
            <person name="Rodriguez-Valera F."/>
        </authorList>
    </citation>
    <scope>NUCLEOTIDE SEQUENCE</scope>
</reference>
<dbReference type="InterPro" id="IPR036188">
    <property type="entry name" value="FAD/NAD-bd_sf"/>
</dbReference>
<proteinExistence type="inferred from homology"/>
<evidence type="ECO:0000256" key="5">
    <source>
        <dbReference type="ARBA" id="ARBA00022857"/>
    </source>
</evidence>
<evidence type="ECO:0000256" key="7">
    <source>
        <dbReference type="ARBA" id="ARBA00023033"/>
    </source>
</evidence>
<evidence type="ECO:0000313" key="8">
    <source>
        <dbReference type="EMBL" id="KGA21615.1"/>
    </source>
</evidence>
<comment type="caution">
    <text evidence="8">The sequence shown here is derived from an EMBL/GenBank/DDBJ whole genome shotgun (WGS) entry which is preliminary data.</text>
</comment>
<dbReference type="SUPFAM" id="SSF51905">
    <property type="entry name" value="FAD/NAD(P)-binding domain"/>
    <property type="match status" value="2"/>
</dbReference>
<keyword evidence="6" id="KW-0560">Oxidoreductase</keyword>
<keyword evidence="3" id="KW-0285">Flavoprotein</keyword>
<keyword evidence="4" id="KW-0274">FAD</keyword>
<evidence type="ECO:0000256" key="2">
    <source>
        <dbReference type="ARBA" id="ARBA00010139"/>
    </source>
</evidence>
<evidence type="ECO:0000256" key="1">
    <source>
        <dbReference type="ARBA" id="ARBA00001974"/>
    </source>
</evidence>
<sequence>MQLSSTPLSLAKGIDVTTAQTDTTDIVVVGAGFAGIYMVHKAHELGLRVIGVERGSGVGGTWYWNRYPGLRCDVESLDYSYSFNEEIQQEWVWTEKFPAQPDILAYLEFVAKKLDITKDFQFDTEVTGATWNEARQRWSVHTTAGTIDTKYVVWGTGMLSIPKIPNIPGMDSFEGELLNPATWPHEPVSFAGKRVAVLGTGSTGIQVIPIVAETAEHLFVLQRTPSFSLPAHNASLSPERVADVKSRYREYRAEARKQMLGCVTETRGEPFEVMGPDLARAELERNYNYGSPMRFASAVVDTIASEEANNFTASFAREKIRARIADPALAEKLMPDHFITTRRLCIDTDYYETYNRDNVTLVDLRDEELLAITPTGFRTAAGEYEVDMIILATGFDGVTGALSRIDVRGRDGVSLSKKWKEAPASYMGLSVAGFPNTFVVAGPGCPAPLSNVVLSIEIHIEWIANMLKMLEAEGVSTFEPTAAAEQEWTDHVNAVSDSTLMRFANSWYVGANVEGKARVNVVYMGGVAPYEAELLEVANDNYRGFTLTH</sequence>